<evidence type="ECO:0000256" key="4">
    <source>
        <dbReference type="SAM" id="MobiDB-lite"/>
    </source>
</evidence>
<evidence type="ECO:0000313" key="7">
    <source>
        <dbReference type="EMBL" id="MBU3079347.1"/>
    </source>
</evidence>
<dbReference type="Pfam" id="PF13442">
    <property type="entry name" value="Cytochrome_CBB3"/>
    <property type="match status" value="1"/>
</dbReference>
<evidence type="ECO:0000313" key="8">
    <source>
        <dbReference type="Proteomes" id="UP000776276"/>
    </source>
</evidence>
<evidence type="ECO:0000256" key="1">
    <source>
        <dbReference type="ARBA" id="ARBA00022723"/>
    </source>
</evidence>
<feature type="signal peptide" evidence="5">
    <location>
        <begin position="1"/>
        <end position="28"/>
    </location>
</feature>
<accession>A0ABS6BNB6</accession>
<keyword evidence="8" id="KW-1185">Reference proteome</keyword>
<dbReference type="EMBL" id="JAHKRT010000009">
    <property type="protein sequence ID" value="MBU3079347.1"/>
    <property type="molecule type" value="Genomic_DNA"/>
</dbReference>
<feature type="region of interest" description="Disordered" evidence="4">
    <location>
        <begin position="152"/>
        <end position="188"/>
    </location>
</feature>
<evidence type="ECO:0000256" key="5">
    <source>
        <dbReference type="SAM" id="SignalP"/>
    </source>
</evidence>
<feature type="compositionally biased region" description="Polar residues" evidence="4">
    <location>
        <begin position="153"/>
        <end position="162"/>
    </location>
</feature>
<name>A0ABS6BNB6_9SPHN</name>
<dbReference type="InterPro" id="IPR009056">
    <property type="entry name" value="Cyt_c-like_dom"/>
</dbReference>
<evidence type="ECO:0000256" key="2">
    <source>
        <dbReference type="ARBA" id="ARBA00023004"/>
    </source>
</evidence>
<feature type="region of interest" description="Disordered" evidence="4">
    <location>
        <begin position="27"/>
        <end position="59"/>
    </location>
</feature>
<comment type="caution">
    <text evidence="7">The sequence shown here is derived from an EMBL/GenBank/DDBJ whole genome shotgun (WGS) entry which is preliminary data.</text>
</comment>
<keyword evidence="3" id="KW-0349">Heme</keyword>
<dbReference type="PANTHER" id="PTHR33751:SF1">
    <property type="entry name" value="CBB3-TYPE CYTOCHROME C OXIDASE SUBUNIT FIXP"/>
    <property type="match status" value="1"/>
</dbReference>
<keyword evidence="1 3" id="KW-0479">Metal-binding</keyword>
<dbReference type="InterPro" id="IPR050597">
    <property type="entry name" value="Cytochrome_c_Oxidase_Subunit"/>
</dbReference>
<sequence length="188" mass="19447">MSSRFRTDAALAAVLLLALAGCHKPPQAEPAAPGGPGAPGVPVSGLIPAGGGPPSAPNPRALPYYDSNEAVAQGMRAYKQYNCGGCHFNGGGGIGPALMDDVWIYGGRLDQIYATIYQGRPNGMPAWGGKIPDQQIWQIAAYVRSMSLPETIAANQGGTPSQHPAPVPRAADEHGGWQLPEGTVEKVP</sequence>
<feature type="domain" description="Cytochrome c" evidence="6">
    <location>
        <begin position="69"/>
        <end position="147"/>
    </location>
</feature>
<dbReference type="RefSeq" id="WP_216327344.1">
    <property type="nucleotide sequence ID" value="NZ_JAHKRT010000009.1"/>
</dbReference>
<dbReference type="PANTHER" id="PTHR33751">
    <property type="entry name" value="CBB3-TYPE CYTOCHROME C OXIDASE SUBUNIT FIXP"/>
    <property type="match status" value="1"/>
</dbReference>
<keyword evidence="2 3" id="KW-0408">Iron</keyword>
<dbReference type="Proteomes" id="UP000776276">
    <property type="component" value="Unassembled WGS sequence"/>
</dbReference>
<reference evidence="7 8" key="1">
    <citation type="submission" date="2021-06" db="EMBL/GenBank/DDBJ databases">
        <title>Sphingomonas sp. XMGL2, whole genome shotgun sequencing project.</title>
        <authorList>
            <person name="Zhao G."/>
            <person name="Shen L."/>
        </authorList>
    </citation>
    <scope>NUCLEOTIDE SEQUENCE [LARGE SCALE GENOMIC DNA]</scope>
    <source>
        <strain evidence="7 8">XMGL2</strain>
    </source>
</reference>
<evidence type="ECO:0000259" key="6">
    <source>
        <dbReference type="PROSITE" id="PS51007"/>
    </source>
</evidence>
<keyword evidence="5" id="KW-0732">Signal</keyword>
<dbReference type="PROSITE" id="PS51007">
    <property type="entry name" value="CYTC"/>
    <property type="match status" value="1"/>
</dbReference>
<proteinExistence type="predicted"/>
<organism evidence="7 8">
    <name type="scientific">Sphingomonas quercus</name>
    <dbReference type="NCBI Taxonomy" id="2842451"/>
    <lineage>
        <taxon>Bacteria</taxon>
        <taxon>Pseudomonadati</taxon>
        <taxon>Pseudomonadota</taxon>
        <taxon>Alphaproteobacteria</taxon>
        <taxon>Sphingomonadales</taxon>
        <taxon>Sphingomonadaceae</taxon>
        <taxon>Sphingomonas</taxon>
    </lineage>
</organism>
<evidence type="ECO:0000256" key="3">
    <source>
        <dbReference type="PROSITE-ProRule" id="PRU00433"/>
    </source>
</evidence>
<gene>
    <name evidence="7" type="ORF">KOF26_15930</name>
</gene>
<dbReference type="PROSITE" id="PS51257">
    <property type="entry name" value="PROKAR_LIPOPROTEIN"/>
    <property type="match status" value="1"/>
</dbReference>
<feature type="chain" id="PRO_5047212692" evidence="5">
    <location>
        <begin position="29"/>
        <end position="188"/>
    </location>
</feature>
<protein>
    <submittedName>
        <fullName evidence="7">C-type cytochrome</fullName>
    </submittedName>
</protein>